<dbReference type="Proteomes" id="UP000001369">
    <property type="component" value="Chromosome"/>
</dbReference>
<dbReference type="InterPro" id="IPR010994">
    <property type="entry name" value="RuvA_2-like"/>
</dbReference>
<accession>C1DXS3</accession>
<dbReference type="EMBL" id="CP001229">
    <property type="protein sequence ID" value="ACN98249.1"/>
    <property type="molecule type" value="Genomic_DNA"/>
</dbReference>
<keyword evidence="4" id="KW-1185">Reference proteome</keyword>
<comment type="similarity">
    <text evidence="1">Belongs to the DprA/Smf family.</text>
</comment>
<dbReference type="STRING" id="204536.SULAZ_0187"/>
<protein>
    <submittedName>
        <fullName evidence="3">DNA protecting protein DprA</fullName>
    </submittedName>
</protein>
<dbReference type="PANTHER" id="PTHR43022:SF1">
    <property type="entry name" value="PROTEIN SMF"/>
    <property type="match status" value="1"/>
</dbReference>
<gene>
    <name evidence="3" type="ordered locus">SULAZ_0187</name>
</gene>
<dbReference type="AlphaFoldDB" id="C1DXS3"/>
<dbReference type="PANTHER" id="PTHR43022">
    <property type="entry name" value="PROTEIN SMF"/>
    <property type="match status" value="1"/>
</dbReference>
<dbReference type="KEGG" id="saf:SULAZ_0187"/>
<reference evidence="3 4" key="1">
    <citation type="journal article" date="2009" name="J. Bacteriol.">
        <title>Complete and draft genome sequences of six members of the Aquificales.</title>
        <authorList>
            <person name="Reysenbach A.L."/>
            <person name="Hamamura N."/>
            <person name="Podar M."/>
            <person name="Griffiths E."/>
            <person name="Ferreira S."/>
            <person name="Hochstein R."/>
            <person name="Heidelberg J."/>
            <person name="Johnson J."/>
            <person name="Mead D."/>
            <person name="Pohorille A."/>
            <person name="Sarmiento M."/>
            <person name="Schweighofer K."/>
            <person name="Seshadri R."/>
            <person name="Voytek M.A."/>
        </authorList>
    </citation>
    <scope>NUCLEOTIDE SEQUENCE [LARGE SCALE GENOMIC DNA]</scope>
    <source>
        <strain evidence="4">Az-Fu1 / DSM 15241 / OCM 825</strain>
    </source>
</reference>
<name>C1DXS3_SULAA</name>
<dbReference type="eggNOG" id="COG0758">
    <property type="taxonomic scope" value="Bacteria"/>
</dbReference>
<organism evidence="3 4">
    <name type="scientific">Sulfurihydrogenibium azorense (strain DSM 15241 / OCM 825 / Az-Fu1)</name>
    <dbReference type="NCBI Taxonomy" id="204536"/>
    <lineage>
        <taxon>Bacteria</taxon>
        <taxon>Pseudomonadati</taxon>
        <taxon>Aquificota</taxon>
        <taxon>Aquificia</taxon>
        <taxon>Aquificales</taxon>
        <taxon>Hydrogenothermaceae</taxon>
        <taxon>Sulfurihydrogenibium</taxon>
    </lineage>
</organism>
<sequence length="356" mass="39795">MEEILSCLELYFIKGLGNVSIKKLIEHYSTATSVLNADFNDLKENFGENIAKLITNRDTSLKEKALKEYEKAEKLGVKIVPLSYQDYPFLLKNIPDPPPVIYIKGIFPIPENTVAVVGSRKHSSYGVYVVNSIVRELAKSGVNIVSGMALGIDTIAHKVALEEGSFTTAVLGSGIDVVYPFENRKLYDKITENGCVISEFPIGTKPSSYTFPQRNRSIAGLSYGVFIIEAPDKSGSLITANYGNEYGRLVFTVPANINLSTAKGNNSLIKEGAIAITEFKDLKEFLPFLKSSVNIDYLSDLTEQEKEVLMFLDSKKYYDEILEKFSNKYPDIDSILFNLQLKNLIQSDSMFYYRVV</sequence>
<feature type="domain" description="Smf/DprA SLOG" evidence="2">
    <location>
        <begin position="82"/>
        <end position="286"/>
    </location>
</feature>
<dbReference type="Pfam" id="PF02481">
    <property type="entry name" value="DNA_processg_A"/>
    <property type="match status" value="1"/>
</dbReference>
<dbReference type="Gene3D" id="3.40.50.450">
    <property type="match status" value="1"/>
</dbReference>
<dbReference type="RefSeq" id="WP_012673574.1">
    <property type="nucleotide sequence ID" value="NC_012438.1"/>
</dbReference>
<evidence type="ECO:0000313" key="3">
    <source>
        <dbReference type="EMBL" id="ACN98249.1"/>
    </source>
</evidence>
<dbReference type="OrthoDB" id="9785707at2"/>
<dbReference type="NCBIfam" id="TIGR00732">
    <property type="entry name" value="dprA"/>
    <property type="match status" value="1"/>
</dbReference>
<dbReference type="HOGENOM" id="CLU_029601_0_3_0"/>
<dbReference type="InterPro" id="IPR057666">
    <property type="entry name" value="DrpA_SLOG"/>
</dbReference>
<dbReference type="SUPFAM" id="SSF102405">
    <property type="entry name" value="MCP/YpsA-like"/>
    <property type="match status" value="1"/>
</dbReference>
<dbReference type="SUPFAM" id="SSF47781">
    <property type="entry name" value="RuvA domain 2-like"/>
    <property type="match status" value="1"/>
</dbReference>
<proteinExistence type="inferred from homology"/>
<evidence type="ECO:0000313" key="4">
    <source>
        <dbReference type="Proteomes" id="UP000001369"/>
    </source>
</evidence>
<evidence type="ECO:0000259" key="2">
    <source>
        <dbReference type="Pfam" id="PF02481"/>
    </source>
</evidence>
<evidence type="ECO:0000256" key="1">
    <source>
        <dbReference type="ARBA" id="ARBA00006525"/>
    </source>
</evidence>
<dbReference type="InterPro" id="IPR003488">
    <property type="entry name" value="DprA"/>
</dbReference>
<dbReference type="GO" id="GO:0009294">
    <property type="term" value="P:DNA-mediated transformation"/>
    <property type="evidence" value="ECO:0007669"/>
    <property type="project" value="InterPro"/>
</dbReference>